<accession>A0AC34Q5R1</accession>
<name>A0AC34Q5R1_9BILA</name>
<sequence length="188" mass="21091">MATDYMCYLPQHAFGLISAVDMSEITQLQTTLTDQLTPTLEYGNYTDINITALFKEIKDTAPNSYKGIMKWLVPYKTRFSHLSTNSKRFLANSLKRIMALKSSQSQVASNYTIVKNVINNILKSWKALPVKDRECIASFIGTLHNAIMSSEFDSFINQVAAANSQDEVQAVAMDFVTVVENHTCSNPF</sequence>
<dbReference type="WBParaSite" id="JU765_v2.g13184.t1">
    <property type="protein sequence ID" value="JU765_v2.g13184.t1"/>
    <property type="gene ID" value="JU765_v2.g13184"/>
</dbReference>
<organism evidence="1 2">
    <name type="scientific">Panagrolaimus sp. JU765</name>
    <dbReference type="NCBI Taxonomy" id="591449"/>
    <lineage>
        <taxon>Eukaryota</taxon>
        <taxon>Metazoa</taxon>
        <taxon>Ecdysozoa</taxon>
        <taxon>Nematoda</taxon>
        <taxon>Chromadorea</taxon>
        <taxon>Rhabditida</taxon>
        <taxon>Tylenchina</taxon>
        <taxon>Panagrolaimomorpha</taxon>
        <taxon>Panagrolaimoidea</taxon>
        <taxon>Panagrolaimidae</taxon>
        <taxon>Panagrolaimus</taxon>
    </lineage>
</organism>
<reference evidence="2" key="1">
    <citation type="submission" date="2022-11" db="UniProtKB">
        <authorList>
            <consortium name="WormBaseParasite"/>
        </authorList>
    </citation>
    <scope>IDENTIFICATION</scope>
</reference>
<dbReference type="Proteomes" id="UP000887576">
    <property type="component" value="Unplaced"/>
</dbReference>
<protein>
    <submittedName>
        <fullName evidence="2">Uncharacterized protein</fullName>
    </submittedName>
</protein>
<proteinExistence type="predicted"/>
<evidence type="ECO:0000313" key="1">
    <source>
        <dbReference type="Proteomes" id="UP000887576"/>
    </source>
</evidence>
<evidence type="ECO:0000313" key="2">
    <source>
        <dbReference type="WBParaSite" id="JU765_v2.g13184.t1"/>
    </source>
</evidence>